<evidence type="ECO:0000256" key="7">
    <source>
        <dbReference type="ARBA" id="ARBA00023157"/>
    </source>
</evidence>
<proteinExistence type="predicted"/>
<dbReference type="PANTHER" id="PTHR24270">
    <property type="entry name" value="LOW-DENSITY LIPOPROTEIN RECEPTOR-RELATED"/>
    <property type="match status" value="1"/>
</dbReference>
<gene>
    <name evidence="9" type="ORF">EDS130_LOCUS43445</name>
</gene>
<keyword evidence="3" id="KW-0812">Transmembrane</keyword>
<protein>
    <submittedName>
        <fullName evidence="9">Uncharacterized protein</fullName>
    </submittedName>
</protein>
<dbReference type="InterPro" id="IPR023415">
    <property type="entry name" value="LDLR_class-A_CS"/>
</dbReference>
<evidence type="ECO:0000313" key="9">
    <source>
        <dbReference type="EMBL" id="CAF1514190.1"/>
    </source>
</evidence>
<dbReference type="Pfam" id="PF00057">
    <property type="entry name" value="Ldl_recept_a"/>
    <property type="match status" value="2"/>
</dbReference>
<feature type="disulfide bond" evidence="8">
    <location>
        <begin position="610"/>
        <end position="628"/>
    </location>
</feature>
<evidence type="ECO:0000256" key="1">
    <source>
        <dbReference type="ARBA" id="ARBA00004167"/>
    </source>
</evidence>
<dbReference type="PROSITE" id="PS50068">
    <property type="entry name" value="LDLRA_2"/>
    <property type="match status" value="3"/>
</dbReference>
<feature type="disulfide bond" evidence="8">
    <location>
        <begin position="179"/>
        <end position="197"/>
    </location>
</feature>
<sequence>MLTLDDPMVPDGSARKLFHPDFMQGYLNNGLLVSFAVLKQYNITIRQLLQWKSGVSAIDRYRAYLENHQLGTDEQQEDFICNCTTMGTFGVLCEYQFSKSTFEDTIKSQYAQKLRYPLGSQLFGSTTCYKTSFPCDYGKMCLDWRNICDGSQHCVDGTDEHYCEHLLFNECDPETEYRCRNGMCIDEEYFLDGDIDCQDQSDEQRHLIYAVRTLCFAQFKLDCDERILESKQLISCGDGSHISLKQLYRLQSKSTIGDTCTSFRDRQWRCELNDRQVMWTNPENGHCLDYVDNITNVGKEKDSCIFIHKCALTRQRQHYLYPCTGNDCRTYFHHYCASNNISLLAYPSGRLFTLFAETYYESYVHDFDRNQWPDVFIFTRSIRCNDEMRAIPNITSQKDWMYSEFTILQAVKTYSSHPLEFFLCEKYQSMNPHLTSFGNCWNDSYPDQARYCYASLPYKCISKYHINDGFPDCARSEDEKTGNWFENCSSIRTHRFQCSQDDQTCLTVVSVGNNRADCRKNNDDEYSVKHNVELNRLKCASRNSDDCIFLRQYIAESPILNTDTREEIDNSIKFWDYCNSYWEQNFGEDELDCHQWKCPIHYSVQQFYQCQTGQCISSKLLCNGEWDCSDGSDEEGIQILTEYTIGVHNLKLFHLLQTNLSEQKQRCSKQNSERSFIQLCNLKTEYPCLLANVDDALNFQLNRPCINLTQLGDGRIDCYGGLDERNILSCSIYQQLGFGFKCDINDRCIARRQQCTTKNRCSNGNDRFLCIYLYNNSYVSCDGQHSTDTVTDVYCLNGTCVPNSRCNDLVECPYGEDEYYCPTGTSARSSSYRAGFIKSVFSPIKIRLPNYPPYFFQVNKSNENNEKNETLKLQTSIIVIQIQNPSTKSSRQDMATQHSAEGWICNRGVAAMQKSFGKNKTIVKCFCPPSYYGDRCEFMSDRITVFIRFEDQTNSLLKGIIKILALLIVTVDNTTTVVDHHEVHFTSIVANFGEKQKFYFVYPRPHQLRSNTHHYTIRFEAYQLNENDSIEFLAVWIYLQ</sequence>
<dbReference type="PRINTS" id="PR00261">
    <property type="entry name" value="LDLRECEPTOR"/>
</dbReference>
<keyword evidence="7 8" id="KW-1015">Disulfide bond</keyword>
<dbReference type="Proteomes" id="UP000663852">
    <property type="component" value="Unassembled WGS sequence"/>
</dbReference>
<dbReference type="SUPFAM" id="SSF57424">
    <property type="entry name" value="LDL receptor-like module"/>
    <property type="match status" value="3"/>
</dbReference>
<accession>A0A815U5T1</accession>
<comment type="caution">
    <text evidence="8">Lacks conserved residue(s) required for the propagation of feature annotation.</text>
</comment>
<keyword evidence="4" id="KW-0677">Repeat</keyword>
<feature type="disulfide bond" evidence="8">
    <location>
        <begin position="148"/>
        <end position="163"/>
    </location>
</feature>
<dbReference type="OrthoDB" id="9978656at2759"/>
<evidence type="ECO:0000313" key="10">
    <source>
        <dbReference type="Proteomes" id="UP000663852"/>
    </source>
</evidence>
<name>A0A815U5T1_ADIRI</name>
<dbReference type="GO" id="GO:0016192">
    <property type="term" value="P:vesicle-mediated transport"/>
    <property type="evidence" value="ECO:0007669"/>
    <property type="project" value="UniProtKB-ARBA"/>
</dbReference>
<dbReference type="EMBL" id="CAJNOJ010000718">
    <property type="protein sequence ID" value="CAF1514190.1"/>
    <property type="molecule type" value="Genomic_DNA"/>
</dbReference>
<evidence type="ECO:0000256" key="3">
    <source>
        <dbReference type="ARBA" id="ARBA00022692"/>
    </source>
</evidence>
<dbReference type="GO" id="GO:0012505">
    <property type="term" value="C:endomembrane system"/>
    <property type="evidence" value="ECO:0007669"/>
    <property type="project" value="UniProtKB-SubCell"/>
</dbReference>
<dbReference type="CDD" id="cd00112">
    <property type="entry name" value="LDLa"/>
    <property type="match status" value="2"/>
</dbReference>
<dbReference type="SMART" id="SM00192">
    <property type="entry name" value="LDLa"/>
    <property type="match status" value="6"/>
</dbReference>
<keyword evidence="6" id="KW-0472">Membrane</keyword>
<dbReference type="InterPro" id="IPR036055">
    <property type="entry name" value="LDL_receptor-like_sf"/>
</dbReference>
<evidence type="ECO:0000256" key="8">
    <source>
        <dbReference type="PROSITE-ProRule" id="PRU00124"/>
    </source>
</evidence>
<dbReference type="AlphaFoldDB" id="A0A815U5T1"/>
<dbReference type="Gene3D" id="4.10.400.10">
    <property type="entry name" value="Low-density Lipoprotein Receptor"/>
    <property type="match status" value="3"/>
</dbReference>
<evidence type="ECO:0000256" key="4">
    <source>
        <dbReference type="ARBA" id="ARBA00022737"/>
    </source>
</evidence>
<dbReference type="InterPro" id="IPR002172">
    <property type="entry name" value="LDrepeatLR_classA_rpt"/>
</dbReference>
<evidence type="ECO:0000256" key="2">
    <source>
        <dbReference type="ARBA" id="ARBA00004308"/>
    </source>
</evidence>
<organism evidence="9 10">
    <name type="scientific">Adineta ricciae</name>
    <name type="common">Rotifer</name>
    <dbReference type="NCBI Taxonomy" id="249248"/>
    <lineage>
        <taxon>Eukaryota</taxon>
        <taxon>Metazoa</taxon>
        <taxon>Spiralia</taxon>
        <taxon>Gnathifera</taxon>
        <taxon>Rotifera</taxon>
        <taxon>Eurotatoria</taxon>
        <taxon>Bdelloidea</taxon>
        <taxon>Adinetida</taxon>
        <taxon>Adinetidae</taxon>
        <taxon>Adineta</taxon>
    </lineage>
</organism>
<reference evidence="9" key="1">
    <citation type="submission" date="2021-02" db="EMBL/GenBank/DDBJ databases">
        <authorList>
            <person name="Nowell W R."/>
        </authorList>
    </citation>
    <scope>NUCLEOTIDE SEQUENCE</scope>
</reference>
<comment type="caution">
    <text evidence="9">The sequence shown here is derived from an EMBL/GenBank/DDBJ whole genome shotgun (WGS) entry which is preliminary data.</text>
</comment>
<comment type="subcellular location">
    <subcellularLocation>
        <location evidence="2">Endomembrane system</location>
    </subcellularLocation>
    <subcellularLocation>
        <location evidence="1">Membrane</location>
        <topology evidence="1">Single-pass membrane protein</topology>
    </subcellularLocation>
</comment>
<dbReference type="GO" id="GO:0005886">
    <property type="term" value="C:plasma membrane"/>
    <property type="evidence" value="ECO:0007669"/>
    <property type="project" value="TreeGrafter"/>
</dbReference>
<evidence type="ECO:0000256" key="6">
    <source>
        <dbReference type="ARBA" id="ARBA00023136"/>
    </source>
</evidence>
<evidence type="ECO:0000256" key="5">
    <source>
        <dbReference type="ARBA" id="ARBA00022989"/>
    </source>
</evidence>
<dbReference type="PROSITE" id="PS01209">
    <property type="entry name" value="LDLRA_1"/>
    <property type="match status" value="1"/>
</dbReference>
<keyword evidence="5" id="KW-1133">Transmembrane helix</keyword>
<dbReference type="InterPro" id="IPR050685">
    <property type="entry name" value="LDLR"/>
</dbReference>